<feature type="transmembrane region" description="Helical" evidence="1">
    <location>
        <begin position="87"/>
        <end position="108"/>
    </location>
</feature>
<keyword evidence="3" id="KW-1185">Reference proteome</keyword>
<evidence type="ECO:0000313" key="2">
    <source>
        <dbReference type="EMBL" id="SNV78170.1"/>
    </source>
</evidence>
<dbReference type="KEGG" id="sste:SAMEA4384403_2194"/>
<dbReference type="EMBL" id="LT906462">
    <property type="protein sequence ID" value="SNV78170.1"/>
    <property type="molecule type" value="Genomic_DNA"/>
</dbReference>
<evidence type="ECO:0000313" key="3">
    <source>
        <dbReference type="Proteomes" id="UP000242084"/>
    </source>
</evidence>
<feature type="transmembrane region" description="Helical" evidence="1">
    <location>
        <begin position="136"/>
        <end position="159"/>
    </location>
</feature>
<name>A0A240A4U7_9STAP</name>
<keyword evidence="1" id="KW-1133">Transmembrane helix</keyword>
<feature type="transmembrane region" description="Helical" evidence="1">
    <location>
        <begin position="20"/>
        <end position="39"/>
    </location>
</feature>
<protein>
    <submittedName>
        <fullName evidence="2">Uncharacterized protein</fullName>
    </submittedName>
</protein>
<reference evidence="2 3" key="1">
    <citation type="submission" date="2017-06" db="EMBL/GenBank/DDBJ databases">
        <authorList>
            <consortium name="Pathogen Informatics"/>
        </authorList>
    </citation>
    <scope>NUCLEOTIDE SEQUENCE [LARGE SCALE GENOMIC DNA]</scope>
    <source>
        <strain evidence="2 3">NCTC13839</strain>
    </source>
</reference>
<feature type="transmembrane region" description="Helical" evidence="1">
    <location>
        <begin position="166"/>
        <end position="183"/>
    </location>
</feature>
<keyword evidence="1" id="KW-0812">Transmembrane</keyword>
<keyword evidence="1" id="KW-0472">Membrane</keyword>
<dbReference type="AlphaFoldDB" id="A0A240A4U7"/>
<feature type="transmembrane region" description="Helical" evidence="1">
    <location>
        <begin position="45"/>
        <end position="66"/>
    </location>
</feature>
<feature type="transmembrane region" description="Helical" evidence="1">
    <location>
        <begin position="203"/>
        <end position="224"/>
    </location>
</feature>
<organism evidence="2 3">
    <name type="scientific">Mammaliicoccus stepanovicii</name>
    <dbReference type="NCBI Taxonomy" id="643214"/>
    <lineage>
        <taxon>Bacteria</taxon>
        <taxon>Bacillati</taxon>
        <taxon>Bacillota</taxon>
        <taxon>Bacilli</taxon>
        <taxon>Bacillales</taxon>
        <taxon>Staphylococcaceae</taxon>
        <taxon>Mammaliicoccus</taxon>
    </lineage>
</organism>
<sequence length="226" mass="25343">MNNLKGSFSIIFKDLRLQIYTFTIVLLVLAGVYVAIAIFNELENFKPVISGPIIGILGFMPLFLFGDPFKASIELGATRKQYILSAWISYIIFVFIMLAIHELIIFIIDLMTKFTDVNLDLARIGDLVPNINGFDYAWIDFLTVMFLAGICFLVAAIIYRVGIIPTLIGLFAVGVVIFVWIVVGDVNPLVNWVFDHAYQTFHILGLAGLISALLIYPLMIRVTLKD</sequence>
<proteinExistence type="predicted"/>
<dbReference type="Proteomes" id="UP000242084">
    <property type="component" value="Chromosome 1"/>
</dbReference>
<gene>
    <name evidence="2" type="ORF">SAMEA4384403_02194</name>
</gene>
<accession>A0A240A4U7</accession>
<dbReference type="RefSeq" id="WP_095089534.1">
    <property type="nucleotide sequence ID" value="NZ_BMDM01000001.1"/>
</dbReference>
<evidence type="ECO:0000256" key="1">
    <source>
        <dbReference type="SAM" id="Phobius"/>
    </source>
</evidence>
<dbReference type="OrthoDB" id="2417711at2"/>